<accession>A0A7J9US91</accession>
<organism evidence="6 7">
    <name type="scientific">Georgenia ruanii</name>
    <dbReference type="NCBI Taxonomy" id="348442"/>
    <lineage>
        <taxon>Bacteria</taxon>
        <taxon>Bacillati</taxon>
        <taxon>Actinomycetota</taxon>
        <taxon>Actinomycetes</taxon>
        <taxon>Micrococcales</taxon>
        <taxon>Bogoriellaceae</taxon>
        <taxon>Georgenia</taxon>
    </lineage>
</organism>
<evidence type="ECO:0000259" key="5">
    <source>
        <dbReference type="PROSITE" id="PS51722"/>
    </source>
</evidence>
<protein>
    <submittedName>
        <fullName evidence="6">Selenocysteine-specific translation elongation factor</fullName>
    </submittedName>
</protein>
<feature type="domain" description="Tr-type G" evidence="5">
    <location>
        <begin position="1"/>
        <end position="170"/>
    </location>
</feature>
<comment type="caution">
    <text evidence="6">The sequence shown here is derived from an EMBL/GenBank/DDBJ whole genome shotgun (WGS) entry which is preliminary data.</text>
</comment>
<keyword evidence="4" id="KW-0547">Nucleotide-binding</keyword>
<keyword evidence="4" id="KW-0342">GTP-binding</keyword>
<dbReference type="PANTHER" id="PTHR43721:SF22">
    <property type="entry name" value="ELONGATION FACTOR TU, MITOCHONDRIAL"/>
    <property type="match status" value="1"/>
</dbReference>
<evidence type="ECO:0000256" key="4">
    <source>
        <dbReference type="ARBA" id="ARBA00023134"/>
    </source>
</evidence>
<gene>
    <name evidence="6" type="primary">selB</name>
    <name evidence="6" type="ORF">GB882_02305</name>
</gene>
<dbReference type="SUPFAM" id="SSF46785">
    <property type="entry name" value="Winged helix' DNA-binding domain"/>
    <property type="match status" value="1"/>
</dbReference>
<dbReference type="InterPro" id="IPR036390">
    <property type="entry name" value="WH_DNA-bd_sf"/>
</dbReference>
<dbReference type="NCBIfam" id="TIGR00475">
    <property type="entry name" value="selB"/>
    <property type="match status" value="1"/>
</dbReference>
<keyword evidence="3" id="KW-0648">Protein biosynthesis</keyword>
<sequence length="586" mass="60734">MHVVATAGHVDHGKSTLVRALTGTDPDRLAEERRRGLTIELGFAWTALPGVGDVAFVDVPGHERFVPTMLAGIGPVPAVLLVVAADDPWMPQAAEHLAALDALGVAHGVVAVTRADLADPAPAVARARAELEPTSLGGAAVVPVSAVTGRGLEALRAALREMLLALPAPDAAGDVRLWVDRRFSVRGAGTVVTGTLAAGRVAAGDRLEHAGRRLRVRAVQSLGREVDAAAAVARVALNLTGDGVEEVGRGSVLLTPGAWHLGETVDVRLSGAGTPPERPLLHVGATAVGAHHRPLGDGLARLRLERPLPLRVGDRAILRDSGSRALWGVTVLDPAPPPLGRRGDAARRRAALADATGVPDLAAELRRRPVADLDLLARLGVPVAGADQVAVRAGRWALSPERAEAAAAAAARLVRVHDAAEPLSPGVPPAALAERLGLPEPLLRAVLRPPLAVVAGRVTARTAPALPEPLERALAALTADLAAAPFLAPTADRLRELGLDEPALAAAARAGRVLRPAPGIVLPPGAAETAAAWLAELAQPFTTSEARVRLGTSRRVVLPLLEHLDRRGLTRRLPDDRRTVTPPAAR</sequence>
<dbReference type="PANTHER" id="PTHR43721">
    <property type="entry name" value="ELONGATION FACTOR TU-RELATED"/>
    <property type="match status" value="1"/>
</dbReference>
<dbReference type="RefSeq" id="WP_152230048.1">
    <property type="nucleotide sequence ID" value="NZ_BAAAOT010000007.1"/>
</dbReference>
<reference evidence="6 7" key="1">
    <citation type="submission" date="2019-10" db="EMBL/GenBank/DDBJ databases">
        <title>Georgenia wutianyii sp. nov. and Georgenia yuyongxinii sp. nov. isolated from plateau pika (Ochotona curzoniae) in the Qinghai-Tibet plateau of China.</title>
        <authorList>
            <person name="Tian Z."/>
        </authorList>
    </citation>
    <scope>NUCLEOTIDE SEQUENCE [LARGE SCALE GENOMIC DNA]</scope>
    <source>
        <strain evidence="6 7">JCM 15130</strain>
    </source>
</reference>
<dbReference type="Pfam" id="PF09107">
    <property type="entry name" value="WHD_3rd_SelB"/>
    <property type="match status" value="1"/>
</dbReference>
<evidence type="ECO:0000256" key="1">
    <source>
        <dbReference type="ARBA" id="ARBA00004496"/>
    </source>
</evidence>
<dbReference type="GO" id="GO:0005829">
    <property type="term" value="C:cytosol"/>
    <property type="evidence" value="ECO:0007669"/>
    <property type="project" value="TreeGrafter"/>
</dbReference>
<dbReference type="InterPro" id="IPR036388">
    <property type="entry name" value="WH-like_DNA-bd_sf"/>
</dbReference>
<dbReference type="Proteomes" id="UP000429644">
    <property type="component" value="Unassembled WGS sequence"/>
</dbReference>
<dbReference type="InterPro" id="IPR057335">
    <property type="entry name" value="Beta-barrel_SelB"/>
</dbReference>
<dbReference type="InterPro" id="IPR004535">
    <property type="entry name" value="Transl_elong_SelB"/>
</dbReference>
<dbReference type="GO" id="GO:0003746">
    <property type="term" value="F:translation elongation factor activity"/>
    <property type="evidence" value="ECO:0007669"/>
    <property type="project" value="UniProtKB-KW"/>
</dbReference>
<comment type="subcellular location">
    <subcellularLocation>
        <location evidence="1">Cytoplasm</location>
    </subcellularLocation>
</comment>
<evidence type="ECO:0000256" key="3">
    <source>
        <dbReference type="ARBA" id="ARBA00022917"/>
    </source>
</evidence>
<dbReference type="OrthoDB" id="9804504at2"/>
<evidence type="ECO:0000313" key="6">
    <source>
        <dbReference type="EMBL" id="MPV87486.1"/>
    </source>
</evidence>
<dbReference type="EMBL" id="WHPD01000509">
    <property type="protein sequence ID" value="MPV87486.1"/>
    <property type="molecule type" value="Genomic_DNA"/>
</dbReference>
<dbReference type="CDD" id="cd04171">
    <property type="entry name" value="SelB"/>
    <property type="match status" value="1"/>
</dbReference>
<dbReference type="SUPFAM" id="SSF52540">
    <property type="entry name" value="P-loop containing nucleoside triphosphate hydrolases"/>
    <property type="match status" value="1"/>
</dbReference>
<dbReference type="InterPro" id="IPR015191">
    <property type="entry name" value="SelB_WHD4"/>
</dbReference>
<dbReference type="SUPFAM" id="SSF50447">
    <property type="entry name" value="Translation proteins"/>
    <property type="match status" value="1"/>
</dbReference>
<dbReference type="AlphaFoldDB" id="A0A7J9US91"/>
<evidence type="ECO:0000313" key="7">
    <source>
        <dbReference type="Proteomes" id="UP000429644"/>
    </source>
</evidence>
<dbReference type="GO" id="GO:0001514">
    <property type="term" value="P:selenocysteine incorporation"/>
    <property type="evidence" value="ECO:0007669"/>
    <property type="project" value="InterPro"/>
</dbReference>
<dbReference type="GO" id="GO:0003723">
    <property type="term" value="F:RNA binding"/>
    <property type="evidence" value="ECO:0007669"/>
    <property type="project" value="InterPro"/>
</dbReference>
<dbReference type="GO" id="GO:0003924">
    <property type="term" value="F:GTPase activity"/>
    <property type="evidence" value="ECO:0007669"/>
    <property type="project" value="InterPro"/>
</dbReference>
<keyword evidence="6" id="KW-0251">Elongation factor</keyword>
<dbReference type="InterPro" id="IPR000795">
    <property type="entry name" value="T_Tr_GTP-bd_dom"/>
</dbReference>
<keyword evidence="7" id="KW-1185">Reference proteome</keyword>
<dbReference type="Gene3D" id="3.40.50.300">
    <property type="entry name" value="P-loop containing nucleotide triphosphate hydrolases"/>
    <property type="match status" value="1"/>
</dbReference>
<evidence type="ECO:0000256" key="2">
    <source>
        <dbReference type="ARBA" id="ARBA00022490"/>
    </source>
</evidence>
<dbReference type="GO" id="GO:0005525">
    <property type="term" value="F:GTP binding"/>
    <property type="evidence" value="ECO:0007669"/>
    <property type="project" value="UniProtKB-KW"/>
</dbReference>
<name>A0A7J9US91_9MICO</name>
<dbReference type="InterPro" id="IPR009000">
    <property type="entry name" value="Transl_B-barrel_sf"/>
</dbReference>
<dbReference type="Pfam" id="PF00009">
    <property type="entry name" value="GTP_EFTU"/>
    <property type="match status" value="1"/>
</dbReference>
<dbReference type="Pfam" id="PF25461">
    <property type="entry name" value="Beta-barrel_SelB"/>
    <property type="match status" value="1"/>
</dbReference>
<dbReference type="Gene3D" id="1.10.10.10">
    <property type="entry name" value="Winged helix-like DNA-binding domain superfamily/Winged helix DNA-binding domain"/>
    <property type="match status" value="1"/>
</dbReference>
<proteinExistence type="predicted"/>
<dbReference type="InterPro" id="IPR050055">
    <property type="entry name" value="EF-Tu_GTPase"/>
</dbReference>
<dbReference type="Gene3D" id="2.40.30.10">
    <property type="entry name" value="Translation factors"/>
    <property type="match status" value="1"/>
</dbReference>
<dbReference type="PROSITE" id="PS51722">
    <property type="entry name" value="G_TR_2"/>
    <property type="match status" value="1"/>
</dbReference>
<dbReference type="InterPro" id="IPR027417">
    <property type="entry name" value="P-loop_NTPase"/>
</dbReference>
<keyword evidence="2" id="KW-0963">Cytoplasm</keyword>